<name>A0ABT8L112_9BACT</name>
<dbReference type="Gene3D" id="3.30.379.10">
    <property type="entry name" value="Chitobiase/beta-hexosaminidase domain 2-like"/>
    <property type="match status" value="1"/>
</dbReference>
<dbReference type="PIRSF" id="PIRSF001093">
    <property type="entry name" value="B-hxosamndse_ab_euk"/>
    <property type="match status" value="1"/>
</dbReference>
<feature type="domain" description="Beta-hexosaminidase bacterial type N-terminal" evidence="8">
    <location>
        <begin position="35"/>
        <end position="160"/>
    </location>
</feature>
<feature type="domain" description="Glycoside hydrolase family 20 catalytic" evidence="7">
    <location>
        <begin position="163"/>
        <end position="494"/>
    </location>
</feature>
<dbReference type="InterPro" id="IPR029018">
    <property type="entry name" value="Hex-like_dom2"/>
</dbReference>
<keyword evidence="5" id="KW-0326">Glycosidase</keyword>
<comment type="similarity">
    <text evidence="2">Belongs to the glycosyl hydrolase 20 family.</text>
</comment>
<dbReference type="Pfam" id="PF00728">
    <property type="entry name" value="Glyco_hydro_20"/>
    <property type="match status" value="1"/>
</dbReference>
<dbReference type="EC" id="3.2.1.52" evidence="3"/>
<comment type="caution">
    <text evidence="9">The sequence shown here is derived from an EMBL/GenBank/DDBJ whole genome shotgun (WGS) entry which is preliminary data.</text>
</comment>
<evidence type="ECO:0000256" key="4">
    <source>
        <dbReference type="ARBA" id="ARBA00022801"/>
    </source>
</evidence>
<reference evidence="9" key="1">
    <citation type="submission" date="2023-06" db="EMBL/GenBank/DDBJ databases">
        <title>Genomic of Agaribacillus aureum.</title>
        <authorList>
            <person name="Wang G."/>
        </authorList>
    </citation>
    <scope>NUCLEOTIDE SEQUENCE</scope>
    <source>
        <strain evidence="9">BMA12</strain>
    </source>
</reference>
<keyword evidence="10" id="KW-1185">Reference proteome</keyword>
<accession>A0ABT8L112</accession>
<evidence type="ECO:0000256" key="5">
    <source>
        <dbReference type="ARBA" id="ARBA00023295"/>
    </source>
</evidence>
<dbReference type="PANTHER" id="PTHR22600">
    <property type="entry name" value="BETA-HEXOSAMINIDASE"/>
    <property type="match status" value="1"/>
</dbReference>
<comment type="catalytic activity">
    <reaction evidence="1">
        <text>Hydrolysis of terminal non-reducing N-acetyl-D-hexosamine residues in N-acetyl-beta-D-hexosaminides.</text>
        <dbReference type="EC" id="3.2.1.52"/>
    </reaction>
</comment>
<dbReference type="InterPro" id="IPR015882">
    <property type="entry name" value="HEX_bac_N"/>
</dbReference>
<organism evidence="9 10">
    <name type="scientific">Agaribacillus aureus</name>
    <dbReference type="NCBI Taxonomy" id="3051825"/>
    <lineage>
        <taxon>Bacteria</taxon>
        <taxon>Pseudomonadati</taxon>
        <taxon>Bacteroidota</taxon>
        <taxon>Cytophagia</taxon>
        <taxon>Cytophagales</taxon>
        <taxon>Splendidivirgaceae</taxon>
        <taxon>Agaribacillus</taxon>
    </lineage>
</organism>
<evidence type="ECO:0000259" key="8">
    <source>
        <dbReference type="Pfam" id="PF02838"/>
    </source>
</evidence>
<evidence type="ECO:0000259" key="7">
    <source>
        <dbReference type="Pfam" id="PF00728"/>
    </source>
</evidence>
<dbReference type="PRINTS" id="PR00738">
    <property type="entry name" value="GLHYDRLASE20"/>
</dbReference>
<dbReference type="Gene3D" id="3.20.20.80">
    <property type="entry name" value="Glycosidases"/>
    <property type="match status" value="1"/>
</dbReference>
<dbReference type="SUPFAM" id="SSF51445">
    <property type="entry name" value="(Trans)glycosidases"/>
    <property type="match status" value="1"/>
</dbReference>
<feature type="region of interest" description="Disordered" evidence="6">
    <location>
        <begin position="528"/>
        <end position="548"/>
    </location>
</feature>
<evidence type="ECO:0000256" key="6">
    <source>
        <dbReference type="SAM" id="MobiDB-lite"/>
    </source>
</evidence>
<dbReference type="PANTHER" id="PTHR22600:SF57">
    <property type="entry name" value="BETA-N-ACETYLHEXOSAMINIDASE"/>
    <property type="match status" value="1"/>
</dbReference>
<keyword evidence="4" id="KW-0378">Hydrolase</keyword>
<dbReference type="RefSeq" id="WP_346756714.1">
    <property type="nucleotide sequence ID" value="NZ_JAUJEB010000001.1"/>
</dbReference>
<evidence type="ECO:0000313" key="9">
    <source>
        <dbReference type="EMBL" id="MDN5211380.1"/>
    </source>
</evidence>
<dbReference type="SUPFAM" id="SSF55545">
    <property type="entry name" value="beta-N-acetylhexosaminidase-like domain"/>
    <property type="match status" value="1"/>
</dbReference>
<dbReference type="Pfam" id="PF02838">
    <property type="entry name" value="Glyco_hydro_20b"/>
    <property type="match status" value="1"/>
</dbReference>
<proteinExistence type="inferred from homology"/>
<dbReference type="InterPro" id="IPR015883">
    <property type="entry name" value="Glyco_hydro_20_cat"/>
</dbReference>
<evidence type="ECO:0000256" key="1">
    <source>
        <dbReference type="ARBA" id="ARBA00001231"/>
    </source>
</evidence>
<protein>
    <recommendedName>
        <fullName evidence="3">beta-N-acetylhexosaminidase</fullName>
        <ecNumber evidence="3">3.2.1.52</ecNumber>
    </recommendedName>
</protein>
<dbReference type="EMBL" id="JAUJEB010000001">
    <property type="protein sequence ID" value="MDN5211380.1"/>
    <property type="molecule type" value="Genomic_DNA"/>
</dbReference>
<dbReference type="InterPro" id="IPR025705">
    <property type="entry name" value="Beta_hexosaminidase_sua/sub"/>
</dbReference>
<dbReference type="InterPro" id="IPR017853">
    <property type="entry name" value="GH"/>
</dbReference>
<evidence type="ECO:0000256" key="3">
    <source>
        <dbReference type="ARBA" id="ARBA00012663"/>
    </source>
</evidence>
<evidence type="ECO:0000313" key="10">
    <source>
        <dbReference type="Proteomes" id="UP001172083"/>
    </source>
</evidence>
<evidence type="ECO:0000256" key="2">
    <source>
        <dbReference type="ARBA" id="ARBA00006285"/>
    </source>
</evidence>
<sequence length="548" mass="62402">MNKKTLSVITLPLLSILMLCWSCSVKEQYQETNKTLIPLPNEVSWTNDHFSVEGELALWYEDDHLEGVAQHFVATVAKYIKINANKGVGPGKGGIIITLSSDLPITEEGYRLSVKKKGIVVEAPTPAGIHYGLGTLAQLLYFNHQEKERWAIPTCTIDDAPRFAWRGLMLDESRHFFGKKKVKELLDLMALHKLNKFHWHLTDEPAWRIAITAYPNLTSIGSKGSWSDPESPPEFYTQEDIREIVSYAAARHIDVIPEIDMPGHASAANLAYPEFSGGGNAEHPAFTFHPGKEETYAYLSTILREIASLFPAGYIHLGGDEVHFANKQWANDPAVRSLMQREGLQDLKAVEYYFLKRMADTVRALGKKVLGWDEIATAGLDKNNAAVMWWRHDKPEVLKDALSGGYKTVLCPRIPMYFDFVQHDTHQYGRRWDGFGDIAKVYGFPDSLQISLESNSNVIGIQSCLWTERVATNERFDFMLWPRLSAMSEAAWTRKEEKSYKQFLQRLKSFYQVYDKYGLQYFNVFEPEQTPEPTGNEGPAWQLNHKKQ</sequence>
<dbReference type="CDD" id="cd06563">
    <property type="entry name" value="GH20_chitobiase-like"/>
    <property type="match status" value="1"/>
</dbReference>
<dbReference type="Proteomes" id="UP001172083">
    <property type="component" value="Unassembled WGS sequence"/>
</dbReference>
<gene>
    <name evidence="9" type="ORF">QQ020_04940</name>
</gene>